<dbReference type="AlphaFoldDB" id="A0A4U3LL62"/>
<accession>A0A4U3LL62</accession>
<evidence type="ECO:0000259" key="1">
    <source>
        <dbReference type="PROSITE" id="PS51154"/>
    </source>
</evidence>
<dbReference type="SUPFAM" id="SSF52949">
    <property type="entry name" value="Macro domain-like"/>
    <property type="match status" value="1"/>
</dbReference>
<proteinExistence type="predicted"/>
<dbReference type="InterPro" id="IPR043472">
    <property type="entry name" value="Macro_dom-like"/>
</dbReference>
<sequence>METDVPEHEELVRDLAALRERGLIRLRDADLPHLRRAAALRHPATGHVAAVEKLVRDAVDRLGEGNLGSAAAYTFGLVQGTRDWTAAARRKRAADVYRLSVERFRKNQERMLLAQVADQIIALCGEDGEDALPRVAVGARIPVESGGGRAVLQVRPIELISGVDVLVNPENVYLEMARVFSPSVSGAIRKAGSRRGPAGELLDDTIQRELHEWMAKHHRPGLTVAPGTVAPTGPGSLAYNGVRRVYHAAVAVPRPGTYHHDVTPPTIMLAVHRVFALAEEERVTHRLSTICFPLIGTGAGNLAVRAGLHWLWSAVCENLARSRGWEIHLSVPEPEKADIVLRQLSP</sequence>
<reference evidence="2 3" key="1">
    <citation type="submission" date="2019-04" db="EMBL/GenBank/DDBJ databases">
        <title>Herbidospora sp. NEAU-GS14.nov., a novel actinomycete isolated from soil.</title>
        <authorList>
            <person name="Han L."/>
        </authorList>
    </citation>
    <scope>NUCLEOTIDE SEQUENCE [LARGE SCALE GENOMIC DNA]</scope>
    <source>
        <strain evidence="2 3">NEAU-GS14</strain>
    </source>
</reference>
<organism evidence="2 3">
    <name type="scientific">Herbidospora galbida</name>
    <dbReference type="NCBI Taxonomy" id="2575442"/>
    <lineage>
        <taxon>Bacteria</taxon>
        <taxon>Bacillati</taxon>
        <taxon>Actinomycetota</taxon>
        <taxon>Actinomycetes</taxon>
        <taxon>Streptosporangiales</taxon>
        <taxon>Streptosporangiaceae</taxon>
        <taxon>Herbidospora</taxon>
    </lineage>
</organism>
<comment type="caution">
    <text evidence="2">The sequence shown here is derived from an EMBL/GenBank/DDBJ whole genome shotgun (WGS) entry which is preliminary data.</text>
</comment>
<dbReference type="Gene3D" id="3.40.220.10">
    <property type="entry name" value="Leucine Aminopeptidase, subunit E, domain 1"/>
    <property type="match status" value="1"/>
</dbReference>
<dbReference type="InterPro" id="IPR002589">
    <property type="entry name" value="Macro_dom"/>
</dbReference>
<dbReference type="EMBL" id="SZQA01000098">
    <property type="protein sequence ID" value="TKK75859.1"/>
    <property type="molecule type" value="Genomic_DNA"/>
</dbReference>
<dbReference type="PROSITE" id="PS51154">
    <property type="entry name" value="MACRO"/>
    <property type="match status" value="1"/>
</dbReference>
<gene>
    <name evidence="2" type="ORF">FDA94_38780</name>
</gene>
<name>A0A4U3LL62_9ACTN</name>
<dbReference type="Proteomes" id="UP000308705">
    <property type="component" value="Unassembled WGS sequence"/>
</dbReference>
<protein>
    <recommendedName>
        <fullName evidence="1">Macro domain-containing protein</fullName>
    </recommendedName>
</protein>
<feature type="domain" description="Macro" evidence="1">
    <location>
        <begin position="128"/>
        <end position="346"/>
    </location>
</feature>
<evidence type="ECO:0000313" key="2">
    <source>
        <dbReference type="EMBL" id="TKK75859.1"/>
    </source>
</evidence>
<dbReference type="RefSeq" id="WP_137251996.1">
    <property type="nucleotide sequence ID" value="NZ_SZQA01000098.1"/>
</dbReference>
<keyword evidence="3" id="KW-1185">Reference proteome</keyword>
<evidence type="ECO:0000313" key="3">
    <source>
        <dbReference type="Proteomes" id="UP000308705"/>
    </source>
</evidence>
<dbReference type="OrthoDB" id="5141210at2"/>